<proteinExistence type="predicted"/>
<feature type="transmembrane region" description="Helical" evidence="1">
    <location>
        <begin position="370"/>
        <end position="388"/>
    </location>
</feature>
<evidence type="ECO:0000259" key="2">
    <source>
        <dbReference type="Pfam" id="PF09925"/>
    </source>
</evidence>
<dbReference type="RefSeq" id="WP_150022582.1">
    <property type="nucleotide sequence ID" value="NZ_VWOJ01000002.1"/>
</dbReference>
<feature type="transmembrane region" description="Helical" evidence="1">
    <location>
        <begin position="133"/>
        <end position="166"/>
    </location>
</feature>
<accession>A0A5M6ZEY1</accession>
<feature type="transmembrane region" description="Helical" evidence="1">
    <location>
        <begin position="76"/>
        <end position="95"/>
    </location>
</feature>
<keyword evidence="4" id="KW-1185">Reference proteome</keyword>
<evidence type="ECO:0000313" key="3">
    <source>
        <dbReference type="EMBL" id="KAA5803313.1"/>
    </source>
</evidence>
<evidence type="ECO:0000256" key="1">
    <source>
        <dbReference type="SAM" id="Phobius"/>
    </source>
</evidence>
<gene>
    <name evidence="3" type="ORF">F1654_05755</name>
</gene>
<feature type="transmembrane region" description="Helical" evidence="1">
    <location>
        <begin position="202"/>
        <end position="225"/>
    </location>
</feature>
<feature type="transmembrane region" description="Helical" evidence="1">
    <location>
        <begin position="101"/>
        <end position="121"/>
    </location>
</feature>
<dbReference type="EMBL" id="VWOJ01000002">
    <property type="protein sequence ID" value="KAA5803313.1"/>
    <property type="molecule type" value="Genomic_DNA"/>
</dbReference>
<dbReference type="AlphaFoldDB" id="A0A5M6ZEY1"/>
<comment type="caution">
    <text evidence="3">The sequence shown here is derived from an EMBL/GenBank/DDBJ whole genome shotgun (WGS) entry which is preliminary data.</text>
</comment>
<name>A0A5M6ZEY1_9PROT</name>
<keyword evidence="1" id="KW-0472">Membrane</keyword>
<dbReference type="Pfam" id="PF09925">
    <property type="entry name" value="DUF2157"/>
    <property type="match status" value="1"/>
</dbReference>
<evidence type="ECO:0000313" key="4">
    <source>
        <dbReference type="Proteomes" id="UP000325122"/>
    </source>
</evidence>
<feature type="transmembrane region" description="Helical" evidence="1">
    <location>
        <begin position="342"/>
        <end position="363"/>
    </location>
</feature>
<feature type="transmembrane region" description="Helical" evidence="1">
    <location>
        <begin position="43"/>
        <end position="64"/>
    </location>
</feature>
<dbReference type="Proteomes" id="UP000325122">
    <property type="component" value="Unassembled WGS sequence"/>
</dbReference>
<protein>
    <submittedName>
        <fullName evidence="3">DUF2157 domain-containing protein</fullName>
    </submittedName>
</protein>
<feature type="transmembrane region" description="Helical" evidence="1">
    <location>
        <begin position="290"/>
        <end position="309"/>
    </location>
</feature>
<dbReference type="InterPro" id="IPR018677">
    <property type="entry name" value="DUF2157"/>
</dbReference>
<feature type="transmembrane region" description="Helical" evidence="1">
    <location>
        <begin position="231"/>
        <end position="248"/>
    </location>
</feature>
<organism evidence="3 4">
    <name type="scientific">Alkalicaulis satelles</name>
    <dbReference type="NCBI Taxonomy" id="2609175"/>
    <lineage>
        <taxon>Bacteria</taxon>
        <taxon>Pseudomonadati</taxon>
        <taxon>Pseudomonadota</taxon>
        <taxon>Alphaproteobacteria</taxon>
        <taxon>Maricaulales</taxon>
        <taxon>Maricaulaceae</taxon>
        <taxon>Alkalicaulis</taxon>
    </lineage>
</organism>
<sequence length="428" mass="44115">MADGYLKRLMRDLDRWIDDGLVPAENREAILARVAPPVRRWNAAGAAAILGAVLLGLAALSFVAANWSELPRLARFALILGALWASYSGAAAAFARANTALGHALALLGAALFGAAIMLTAQTFNISAFRNTGVLIWAAGALITAIALPSRPVLILAAALGGLWAGLEADNPFAPGPVWSYLAVWAVTALFAVRLKSAISLHLLSAGLIIWTGHTLYELLGGYAFDSRHGAAAFILVTGALAVSASLARDRQVEGAGVLAGWMACAAALGALFLQGEGRYGADEDAAAHLRYWIAAGASFAIIAAGLFARWRQETLAPLAAAGLAGAAAFIALFPAMPLPGLAADIVLGAVIYAGAAALVIAGAAPSRRFAGALGVTVFALQSLYVYTRLFGDLLNTAAFFFIGGLLLIALSVVIGRWARRAGQDTAS</sequence>
<feature type="transmembrane region" description="Helical" evidence="1">
    <location>
        <begin position="178"/>
        <end position="195"/>
    </location>
</feature>
<feature type="transmembrane region" description="Helical" evidence="1">
    <location>
        <begin position="255"/>
        <end position="274"/>
    </location>
</feature>
<keyword evidence="1" id="KW-0812">Transmembrane</keyword>
<feature type="transmembrane region" description="Helical" evidence="1">
    <location>
        <begin position="394"/>
        <end position="415"/>
    </location>
</feature>
<reference evidence="3 4" key="1">
    <citation type="submission" date="2019-09" db="EMBL/GenBank/DDBJ databases">
        <authorList>
            <person name="Kevbrin V."/>
            <person name="Grouzdev D.S."/>
        </authorList>
    </citation>
    <scope>NUCLEOTIDE SEQUENCE [LARGE SCALE GENOMIC DNA]</scope>
    <source>
        <strain evidence="3 4">G-192</strain>
    </source>
</reference>
<feature type="transmembrane region" description="Helical" evidence="1">
    <location>
        <begin position="316"/>
        <end position="336"/>
    </location>
</feature>
<feature type="domain" description="DUF2157" evidence="2">
    <location>
        <begin position="14"/>
        <end position="153"/>
    </location>
</feature>
<keyword evidence="1" id="KW-1133">Transmembrane helix</keyword>